<dbReference type="HOGENOM" id="CLU_059580_0_0_1"/>
<feature type="compositionally biased region" description="Pro residues" evidence="1">
    <location>
        <begin position="129"/>
        <end position="138"/>
    </location>
</feature>
<feature type="compositionally biased region" description="Pro residues" evidence="1">
    <location>
        <begin position="185"/>
        <end position="196"/>
    </location>
</feature>
<dbReference type="InterPro" id="IPR046591">
    <property type="entry name" value="DUF6649"/>
</dbReference>
<feature type="compositionally biased region" description="Acidic residues" evidence="1">
    <location>
        <begin position="375"/>
        <end position="390"/>
    </location>
</feature>
<keyword evidence="3" id="KW-1185">Reference proteome</keyword>
<proteinExistence type="predicted"/>
<protein>
    <submittedName>
        <fullName evidence="2">Uncharacterized protein</fullName>
    </submittedName>
</protein>
<reference evidence="2 3" key="1">
    <citation type="submission" date="2013-03" db="EMBL/GenBank/DDBJ databases">
        <title>The Genome Sequence of Exophiala aquamarina CBS 119918.</title>
        <authorList>
            <consortium name="The Broad Institute Genomics Platform"/>
            <person name="Cuomo C."/>
            <person name="de Hoog S."/>
            <person name="Gorbushina A."/>
            <person name="Walker B."/>
            <person name="Young S.K."/>
            <person name="Zeng Q."/>
            <person name="Gargeya S."/>
            <person name="Fitzgerald M."/>
            <person name="Haas B."/>
            <person name="Abouelleil A."/>
            <person name="Allen A.W."/>
            <person name="Alvarado L."/>
            <person name="Arachchi H.M."/>
            <person name="Berlin A.M."/>
            <person name="Chapman S.B."/>
            <person name="Gainer-Dewar J."/>
            <person name="Goldberg J."/>
            <person name="Griggs A."/>
            <person name="Gujja S."/>
            <person name="Hansen M."/>
            <person name="Howarth C."/>
            <person name="Imamovic A."/>
            <person name="Ireland A."/>
            <person name="Larimer J."/>
            <person name="McCowan C."/>
            <person name="Murphy C."/>
            <person name="Pearson M."/>
            <person name="Poon T.W."/>
            <person name="Priest M."/>
            <person name="Roberts A."/>
            <person name="Saif S."/>
            <person name="Shea T."/>
            <person name="Sisk P."/>
            <person name="Sykes S."/>
            <person name="Wortman J."/>
            <person name="Nusbaum C."/>
            <person name="Birren B."/>
        </authorList>
    </citation>
    <scope>NUCLEOTIDE SEQUENCE [LARGE SCALE GENOMIC DNA]</scope>
    <source>
        <strain evidence="2 3">CBS 119918</strain>
    </source>
</reference>
<evidence type="ECO:0000256" key="1">
    <source>
        <dbReference type="SAM" id="MobiDB-lite"/>
    </source>
</evidence>
<dbReference type="GeneID" id="25279306"/>
<dbReference type="RefSeq" id="XP_013262119.1">
    <property type="nucleotide sequence ID" value="XM_013406665.1"/>
</dbReference>
<feature type="region of interest" description="Disordered" evidence="1">
    <location>
        <begin position="344"/>
        <end position="390"/>
    </location>
</feature>
<comment type="caution">
    <text evidence="2">The sequence shown here is derived from an EMBL/GenBank/DDBJ whole genome shotgun (WGS) entry which is preliminary data.</text>
</comment>
<dbReference type="Pfam" id="PF20354">
    <property type="entry name" value="DUF6649"/>
    <property type="match status" value="1"/>
</dbReference>
<organism evidence="2 3">
    <name type="scientific">Exophiala aquamarina CBS 119918</name>
    <dbReference type="NCBI Taxonomy" id="1182545"/>
    <lineage>
        <taxon>Eukaryota</taxon>
        <taxon>Fungi</taxon>
        <taxon>Dikarya</taxon>
        <taxon>Ascomycota</taxon>
        <taxon>Pezizomycotina</taxon>
        <taxon>Eurotiomycetes</taxon>
        <taxon>Chaetothyriomycetidae</taxon>
        <taxon>Chaetothyriales</taxon>
        <taxon>Herpotrichiellaceae</taxon>
        <taxon>Exophiala</taxon>
    </lineage>
</organism>
<feature type="compositionally biased region" description="Polar residues" evidence="1">
    <location>
        <begin position="203"/>
        <end position="215"/>
    </location>
</feature>
<accession>A0A072PHB6</accession>
<sequence>MATPYSPTTPTPPWPSPSSVNQHRSNLSNKRKVDAIVDNNDIDSTAHSSISSQFKKLRLNQQQRNGLVNPNTGTSNVNPITFHHNNQQPLQPLQQHQQHENQHHPHILIPTSPSSRYRPHIANTDVRPALPPFLPAPTLPTRHTTAASPLISPDLQQPRTPTPKARSPGPTALATSYRRLHDPPAARPLPLSPPQPSSRGGQHTRNSSNASTSSIMAIDETPHRIIINDLEAEIAAIEADEADRATSVFISDIDKKVSAIPQRLLQNPSSTPTAGPGVFTDTAHPPVATALVLYKDPTSISVPESEDVVRKTIIAARQRAREKAVEDQRDRDRERQRFLSEYRSAGRGRYGGLDGGADHDFFDDAMTDHSSLGGDFEDDDGDDPDAMDIE</sequence>
<evidence type="ECO:0000313" key="3">
    <source>
        <dbReference type="Proteomes" id="UP000027920"/>
    </source>
</evidence>
<dbReference type="VEuPathDB" id="FungiDB:A1O9_04373"/>
<dbReference type="Proteomes" id="UP000027920">
    <property type="component" value="Unassembled WGS sequence"/>
</dbReference>
<name>A0A072PHB6_9EURO</name>
<dbReference type="EMBL" id="AMGV01000003">
    <property type="protein sequence ID" value="KEF59529.1"/>
    <property type="molecule type" value="Genomic_DNA"/>
</dbReference>
<feature type="region of interest" description="Disordered" evidence="1">
    <location>
        <begin position="1"/>
        <end position="34"/>
    </location>
</feature>
<dbReference type="OrthoDB" id="5345504at2759"/>
<dbReference type="STRING" id="1182545.A0A072PHB6"/>
<feature type="region of interest" description="Disordered" evidence="1">
    <location>
        <begin position="81"/>
        <end position="217"/>
    </location>
</feature>
<feature type="compositionally biased region" description="Pro residues" evidence="1">
    <location>
        <begin position="7"/>
        <end position="16"/>
    </location>
</feature>
<feature type="compositionally biased region" description="Low complexity" evidence="1">
    <location>
        <begin position="83"/>
        <end position="96"/>
    </location>
</feature>
<evidence type="ECO:0000313" key="2">
    <source>
        <dbReference type="EMBL" id="KEF59529.1"/>
    </source>
</evidence>
<gene>
    <name evidence="2" type="ORF">A1O9_04373</name>
</gene>
<dbReference type="AlphaFoldDB" id="A0A072PHB6"/>